<keyword evidence="2" id="KW-0812">Transmembrane</keyword>
<keyword evidence="4" id="KW-1185">Reference proteome</keyword>
<organism evidence="3 4">
    <name type="scientific">Microbacterium salsuginis</name>
    <dbReference type="NCBI Taxonomy" id="2722803"/>
    <lineage>
        <taxon>Bacteria</taxon>
        <taxon>Bacillati</taxon>
        <taxon>Actinomycetota</taxon>
        <taxon>Actinomycetes</taxon>
        <taxon>Micrococcales</taxon>
        <taxon>Microbacteriaceae</taxon>
        <taxon>Microbacterium</taxon>
    </lineage>
</organism>
<keyword evidence="2" id="KW-0472">Membrane</keyword>
<feature type="region of interest" description="Disordered" evidence="1">
    <location>
        <begin position="1"/>
        <end position="25"/>
    </location>
</feature>
<evidence type="ECO:0000256" key="1">
    <source>
        <dbReference type="SAM" id="MobiDB-lite"/>
    </source>
</evidence>
<protein>
    <submittedName>
        <fullName evidence="3">DUF4233 domain-containing protein</fullName>
    </submittedName>
</protein>
<comment type="caution">
    <text evidence="3">The sequence shown here is derived from an EMBL/GenBank/DDBJ whole genome shotgun (WGS) entry which is preliminary data.</text>
</comment>
<evidence type="ECO:0000256" key="2">
    <source>
        <dbReference type="SAM" id="Phobius"/>
    </source>
</evidence>
<sequence>MGGGIRPSRRRDRRFRRPRGRGARALGGRGLEERVGAVTAEAPRTRRTRGAAESLGTIVLGFESMIAFLAGLVIYGLKALPEPIAPWWGIVGGAVLAIVMILTTRVLRHSWGIVLGWVLQVAVALGAFLVPALALVALIFGGMYGYATIKGAALDRRNAQRAADSPSS</sequence>
<evidence type="ECO:0000313" key="3">
    <source>
        <dbReference type="EMBL" id="NLP85563.1"/>
    </source>
</evidence>
<keyword evidence="2" id="KW-1133">Transmembrane helix</keyword>
<feature type="compositionally biased region" description="Basic residues" evidence="1">
    <location>
        <begin position="7"/>
        <end position="22"/>
    </location>
</feature>
<dbReference type="InterPro" id="IPR025327">
    <property type="entry name" value="DUF4233"/>
</dbReference>
<dbReference type="Proteomes" id="UP001429745">
    <property type="component" value="Unassembled WGS sequence"/>
</dbReference>
<feature type="transmembrane region" description="Helical" evidence="2">
    <location>
        <begin position="114"/>
        <end position="140"/>
    </location>
</feature>
<reference evidence="3 4" key="1">
    <citation type="submission" date="2020-04" db="EMBL/GenBank/DDBJ databases">
        <title>CFH 90308 Microbacterium sp.</title>
        <authorList>
            <person name="Nie G."/>
            <person name="Ming H."/>
            <person name="Xia T."/>
        </authorList>
    </citation>
    <scope>NUCLEOTIDE SEQUENCE [LARGE SCALE GENOMIC DNA]</scope>
    <source>
        <strain evidence="3 4">CFH 90308</strain>
    </source>
</reference>
<feature type="transmembrane region" description="Helical" evidence="2">
    <location>
        <begin position="87"/>
        <end position="107"/>
    </location>
</feature>
<gene>
    <name evidence="3" type="ORF">HF576_17120</name>
</gene>
<dbReference type="EMBL" id="JABACI010000005">
    <property type="protein sequence ID" value="NLP85563.1"/>
    <property type="molecule type" value="Genomic_DNA"/>
</dbReference>
<feature type="transmembrane region" description="Helical" evidence="2">
    <location>
        <begin position="54"/>
        <end position="75"/>
    </location>
</feature>
<evidence type="ECO:0000313" key="4">
    <source>
        <dbReference type="Proteomes" id="UP001429745"/>
    </source>
</evidence>
<proteinExistence type="predicted"/>
<dbReference type="Pfam" id="PF14017">
    <property type="entry name" value="DUF4233"/>
    <property type="match status" value="1"/>
</dbReference>
<name>A0ABX1KGZ5_9MICO</name>
<accession>A0ABX1KGZ5</accession>